<dbReference type="InParanoid" id="A0A067MSM9"/>
<dbReference type="PANTHER" id="PTHR13362:SF2">
    <property type="entry name" value="SMALL RIBOSOMAL SUBUNIT PROTEIN MS33"/>
    <property type="match status" value="1"/>
</dbReference>
<comment type="similarity">
    <text evidence="2">Belongs to the mitochondrion-specific ribosomal protein mS33 family.</text>
</comment>
<dbReference type="AlphaFoldDB" id="A0A067MSM9"/>
<keyword evidence="5" id="KW-0687">Ribonucleoprotein</keyword>
<dbReference type="Pfam" id="PF08293">
    <property type="entry name" value="MRP-S33"/>
    <property type="match status" value="1"/>
</dbReference>
<dbReference type="PANTHER" id="PTHR13362">
    <property type="entry name" value="MITOCHONDRIAL RIBOSOMAL PROTEIN S33"/>
    <property type="match status" value="1"/>
</dbReference>
<evidence type="ECO:0000256" key="2">
    <source>
        <dbReference type="ARBA" id="ARBA00008970"/>
    </source>
</evidence>
<evidence type="ECO:0000256" key="6">
    <source>
        <dbReference type="ARBA" id="ARBA00035132"/>
    </source>
</evidence>
<evidence type="ECO:0000256" key="3">
    <source>
        <dbReference type="ARBA" id="ARBA00022980"/>
    </source>
</evidence>
<organism evidence="8 9">
    <name type="scientific">Botryobasidium botryosum (strain FD-172 SS1)</name>
    <dbReference type="NCBI Taxonomy" id="930990"/>
    <lineage>
        <taxon>Eukaryota</taxon>
        <taxon>Fungi</taxon>
        <taxon>Dikarya</taxon>
        <taxon>Basidiomycota</taxon>
        <taxon>Agaricomycotina</taxon>
        <taxon>Agaricomycetes</taxon>
        <taxon>Cantharellales</taxon>
        <taxon>Botryobasidiaceae</taxon>
        <taxon>Botryobasidium</taxon>
    </lineage>
</organism>
<dbReference type="GO" id="GO:1990904">
    <property type="term" value="C:ribonucleoprotein complex"/>
    <property type="evidence" value="ECO:0007669"/>
    <property type="project" value="UniProtKB-KW"/>
</dbReference>
<dbReference type="GO" id="GO:0005840">
    <property type="term" value="C:ribosome"/>
    <property type="evidence" value="ECO:0007669"/>
    <property type="project" value="UniProtKB-KW"/>
</dbReference>
<dbReference type="EMBL" id="KL198021">
    <property type="protein sequence ID" value="KDQ18624.1"/>
    <property type="molecule type" value="Genomic_DNA"/>
</dbReference>
<accession>A0A067MSM9</accession>
<evidence type="ECO:0000313" key="9">
    <source>
        <dbReference type="Proteomes" id="UP000027195"/>
    </source>
</evidence>
<reference evidence="9" key="1">
    <citation type="journal article" date="2014" name="Proc. Natl. Acad. Sci. U.S.A.">
        <title>Extensive sampling of basidiomycete genomes demonstrates inadequacy of the white-rot/brown-rot paradigm for wood decay fungi.</title>
        <authorList>
            <person name="Riley R."/>
            <person name="Salamov A.A."/>
            <person name="Brown D.W."/>
            <person name="Nagy L.G."/>
            <person name="Floudas D."/>
            <person name="Held B.W."/>
            <person name="Levasseur A."/>
            <person name="Lombard V."/>
            <person name="Morin E."/>
            <person name="Otillar R."/>
            <person name="Lindquist E.A."/>
            <person name="Sun H."/>
            <person name="LaButti K.M."/>
            <person name="Schmutz J."/>
            <person name="Jabbour D."/>
            <person name="Luo H."/>
            <person name="Baker S.E."/>
            <person name="Pisabarro A.G."/>
            <person name="Walton J.D."/>
            <person name="Blanchette R.A."/>
            <person name="Henrissat B."/>
            <person name="Martin F."/>
            <person name="Cullen D."/>
            <person name="Hibbett D.S."/>
            <person name="Grigoriev I.V."/>
        </authorList>
    </citation>
    <scope>NUCLEOTIDE SEQUENCE [LARGE SCALE GENOMIC DNA]</scope>
    <source>
        <strain evidence="9">FD-172 SS1</strain>
    </source>
</reference>
<keyword evidence="9" id="KW-1185">Reference proteome</keyword>
<evidence type="ECO:0000256" key="1">
    <source>
        <dbReference type="ARBA" id="ARBA00004173"/>
    </source>
</evidence>
<dbReference type="Proteomes" id="UP000027195">
    <property type="component" value="Unassembled WGS sequence"/>
</dbReference>
<feature type="compositionally biased region" description="Basic residues" evidence="7">
    <location>
        <begin position="87"/>
        <end position="99"/>
    </location>
</feature>
<keyword evidence="4" id="KW-0496">Mitochondrion</keyword>
<sequence length="113" mass="13145">MAAAMVPTRTRLQSLLQLRSSIFATSYNPRSLRTGAKYLRARLRGPSMTQYYPEQLSISRINAVFKKMDIQLIDYEEQQRLEDVENRKKRGKGAPKKAKTKEDSRRAAKKKRK</sequence>
<evidence type="ECO:0000256" key="7">
    <source>
        <dbReference type="SAM" id="MobiDB-lite"/>
    </source>
</evidence>
<gene>
    <name evidence="8" type="ORF">BOTBODRAFT_29004</name>
</gene>
<protein>
    <recommendedName>
        <fullName evidence="6">Small ribosomal subunit protein mS33</fullName>
    </recommendedName>
</protein>
<dbReference type="FunCoup" id="A0A067MSM9">
    <property type="interactions" value="181"/>
</dbReference>
<dbReference type="InterPro" id="IPR013219">
    <property type="entry name" value="Ribosomal_mS33"/>
</dbReference>
<dbReference type="GO" id="GO:0005739">
    <property type="term" value="C:mitochondrion"/>
    <property type="evidence" value="ECO:0007669"/>
    <property type="project" value="UniProtKB-SubCell"/>
</dbReference>
<name>A0A067MSM9_BOTB1</name>
<proteinExistence type="inferred from homology"/>
<feature type="region of interest" description="Disordered" evidence="7">
    <location>
        <begin position="82"/>
        <end position="113"/>
    </location>
</feature>
<dbReference type="HOGENOM" id="CLU_150777_0_1_1"/>
<keyword evidence="3" id="KW-0689">Ribosomal protein</keyword>
<dbReference type="STRING" id="930990.A0A067MSM9"/>
<evidence type="ECO:0000256" key="4">
    <source>
        <dbReference type="ARBA" id="ARBA00023128"/>
    </source>
</evidence>
<evidence type="ECO:0000256" key="5">
    <source>
        <dbReference type="ARBA" id="ARBA00023274"/>
    </source>
</evidence>
<comment type="subcellular location">
    <subcellularLocation>
        <location evidence="1">Mitochondrion</location>
    </subcellularLocation>
</comment>
<evidence type="ECO:0000313" key="8">
    <source>
        <dbReference type="EMBL" id="KDQ18624.1"/>
    </source>
</evidence>
<dbReference type="OrthoDB" id="2257454at2759"/>